<dbReference type="EMBL" id="JAQIPB010000008">
    <property type="protein sequence ID" value="MDA7418213.1"/>
    <property type="molecule type" value="Genomic_DNA"/>
</dbReference>
<name>A0AAE3NBL5_9BURK</name>
<evidence type="ECO:0000313" key="2">
    <source>
        <dbReference type="Proteomes" id="UP001212602"/>
    </source>
</evidence>
<proteinExistence type="predicted"/>
<accession>A0AAE3NBL5</accession>
<dbReference type="RefSeq" id="WP_271429421.1">
    <property type="nucleotide sequence ID" value="NZ_JAQIPB010000008.1"/>
</dbReference>
<reference evidence="1" key="1">
    <citation type="submission" date="2023-01" db="EMBL/GenBank/DDBJ databases">
        <title>Xenophilus mangrovi sp. nov., isolated from soil of Mangrove nature reserve.</title>
        <authorList>
            <person name="Xu S."/>
            <person name="Liu Z."/>
            <person name="Xu Y."/>
        </authorList>
    </citation>
    <scope>NUCLEOTIDE SEQUENCE</scope>
    <source>
        <strain evidence="1">YW8</strain>
    </source>
</reference>
<sequence>MSKLEAFTRHGETGVEVLDKDYLKWLETHSPSELGSKIVAYSWIVDGRKLMAQIDIANCIWQELPDASGFICIESEWRPDNCVLLNAYGEERMRLTVPWQLTRELNPESAKPPTSFMRVSAPFINPETSLRGEFGVIAWVEHAGTYYFELDYHAGEFLWGREIRD</sequence>
<protein>
    <submittedName>
        <fullName evidence="1">Uncharacterized protein</fullName>
    </submittedName>
</protein>
<comment type="caution">
    <text evidence="1">The sequence shown here is derived from an EMBL/GenBank/DDBJ whole genome shotgun (WGS) entry which is preliminary data.</text>
</comment>
<dbReference type="AlphaFoldDB" id="A0AAE3NBL5"/>
<organism evidence="1 2">
    <name type="scientific">Xenophilus arseniciresistens</name>
    <dbReference type="NCBI Taxonomy" id="1283306"/>
    <lineage>
        <taxon>Bacteria</taxon>
        <taxon>Pseudomonadati</taxon>
        <taxon>Pseudomonadota</taxon>
        <taxon>Betaproteobacteria</taxon>
        <taxon>Burkholderiales</taxon>
        <taxon>Comamonadaceae</taxon>
        <taxon>Xenophilus</taxon>
    </lineage>
</organism>
<gene>
    <name evidence="1" type="ORF">PGB34_17750</name>
</gene>
<dbReference type="Proteomes" id="UP001212602">
    <property type="component" value="Unassembled WGS sequence"/>
</dbReference>
<evidence type="ECO:0000313" key="1">
    <source>
        <dbReference type="EMBL" id="MDA7418213.1"/>
    </source>
</evidence>
<keyword evidence="2" id="KW-1185">Reference proteome</keyword>